<evidence type="ECO:0008006" key="3">
    <source>
        <dbReference type="Google" id="ProtNLM"/>
    </source>
</evidence>
<proteinExistence type="predicted"/>
<dbReference type="GeneID" id="93796123"/>
<gene>
    <name evidence="1" type="ORF">SPB_1905</name>
</gene>
<name>F1Z0I3_9STRE</name>
<organism evidence="1 2">
    <name type="scientific">Streptococcus parauberis NCFD 2020</name>
    <dbReference type="NCBI Taxonomy" id="873447"/>
    <lineage>
        <taxon>Bacteria</taxon>
        <taxon>Bacillati</taxon>
        <taxon>Bacillota</taxon>
        <taxon>Bacilli</taxon>
        <taxon>Lactobacillales</taxon>
        <taxon>Streptococcaceae</taxon>
        <taxon>Streptococcus</taxon>
    </lineage>
</organism>
<protein>
    <recommendedName>
        <fullName evidence="3">Transposase</fullName>
    </recommendedName>
</protein>
<accession>F1Z0I3</accession>
<comment type="caution">
    <text evidence="1">The sequence shown here is derived from an EMBL/GenBank/DDBJ whole genome shotgun (WGS) entry which is preliminary data.</text>
</comment>
<dbReference type="RefSeq" id="WP_003104483.1">
    <property type="nucleotide sequence ID" value="NZ_AEUT02000001.1"/>
</dbReference>
<reference evidence="1 2" key="1">
    <citation type="submission" date="2011-02" db="EMBL/GenBank/DDBJ databases">
        <authorList>
            <person name="Stanhope M.J."/>
            <person name="Durkin A.S."/>
            <person name="Hostetler J."/>
            <person name="Kim M."/>
            <person name="Radune D."/>
            <person name="Singh I."/>
            <person name="Town C.D."/>
        </authorList>
    </citation>
    <scope>NUCLEOTIDE SEQUENCE [LARGE SCALE GENOMIC DNA]</scope>
    <source>
        <strain evidence="1 2">NCFD 2020</strain>
    </source>
</reference>
<dbReference type="Proteomes" id="UP000003732">
    <property type="component" value="Unassembled WGS sequence"/>
</dbReference>
<dbReference type="EMBL" id="AEUT02000001">
    <property type="protein sequence ID" value="EGE54191.1"/>
    <property type="molecule type" value="Genomic_DNA"/>
</dbReference>
<dbReference type="HOGENOM" id="CLU_3258596_0_0_9"/>
<dbReference type="AlphaFoldDB" id="F1Z0I3"/>
<evidence type="ECO:0000313" key="2">
    <source>
        <dbReference type="Proteomes" id="UP000003732"/>
    </source>
</evidence>
<sequence>MFKKACALETKLACIEIKKTGKSDKVIMDTLGIKIKSQVYTW</sequence>
<evidence type="ECO:0000313" key="1">
    <source>
        <dbReference type="EMBL" id="EGE54191.1"/>
    </source>
</evidence>